<proteinExistence type="predicted"/>
<organism evidence="1 2">
    <name type="scientific">Cylicostephanus goldi</name>
    <name type="common">Nematode worm</name>
    <dbReference type="NCBI Taxonomy" id="71465"/>
    <lineage>
        <taxon>Eukaryota</taxon>
        <taxon>Metazoa</taxon>
        <taxon>Ecdysozoa</taxon>
        <taxon>Nematoda</taxon>
        <taxon>Chromadorea</taxon>
        <taxon>Rhabditida</taxon>
        <taxon>Rhabditina</taxon>
        <taxon>Rhabditomorpha</taxon>
        <taxon>Strongyloidea</taxon>
        <taxon>Strongylidae</taxon>
        <taxon>Cylicostephanus</taxon>
    </lineage>
</organism>
<name>A0A3P6V015_CYLGO</name>
<gene>
    <name evidence="1" type="ORF">CGOC_LOCUS8110</name>
</gene>
<evidence type="ECO:0000313" key="2">
    <source>
        <dbReference type="Proteomes" id="UP000271889"/>
    </source>
</evidence>
<evidence type="ECO:0000313" key="1">
    <source>
        <dbReference type="EMBL" id="VDK83291.1"/>
    </source>
</evidence>
<dbReference type="AlphaFoldDB" id="A0A3P6V015"/>
<accession>A0A3P6V015</accession>
<reference evidence="1 2" key="1">
    <citation type="submission" date="2018-11" db="EMBL/GenBank/DDBJ databases">
        <authorList>
            <consortium name="Pathogen Informatics"/>
        </authorList>
    </citation>
    <scope>NUCLEOTIDE SEQUENCE [LARGE SCALE GENOMIC DNA]</scope>
</reference>
<sequence>MSPEIEYFDDFLPWFYNSTKFKENLLYEKKKYLSTVLGQHRKFRAL</sequence>
<keyword evidence="2" id="KW-1185">Reference proteome</keyword>
<dbReference type="Proteomes" id="UP000271889">
    <property type="component" value="Unassembled WGS sequence"/>
</dbReference>
<dbReference type="EMBL" id="UYRV01029226">
    <property type="protein sequence ID" value="VDK83291.1"/>
    <property type="molecule type" value="Genomic_DNA"/>
</dbReference>
<protein>
    <submittedName>
        <fullName evidence="1">Uncharacterized protein</fullName>
    </submittedName>
</protein>